<sequence length="402" mass="45257">MAGWWPALPRAARRYPWPTNVLLYAALFSAGDALQQRLRGGPADWQQTRRVATVAVTFHANFNYVWLRLLERALPGRAPRTVLAKVLCDQAIGGPVAVSAFYAGMSILQEKDDIFLDLKQKFWNTYKPPSRLHCACALHPSPCWAPVGAPRPWRRKRWSSVTSARPLKTLLAGAASLPAARGGDGVKGDPSTCPRGSAMELKQSLSTHVETEKPLRRYGAVEETAWTAEGLGRNQLDIISMAETTMMPEEIELEMAKIQRLREVLVRRESELRFMMDDIQLCNDIMDLKQELQNLVAIPEKEKTKPQKQREDELIQKIHKLVQKRDFLVDDAEVERLREQEEDKEMADFLRIKLKPLDKVTKSPASSRAEKKAEPPPSKPTVAKTGLALIKDCCGATQCNIM</sequence>
<proteinExistence type="predicted"/>
<keyword evidence="4" id="KW-1185">Reference proteome</keyword>
<reference evidence="3 4" key="1">
    <citation type="journal article" date="2010" name="Nature">
        <title>The sequence and de novo assembly of the giant panda genome.</title>
        <authorList>
            <person name="Li R."/>
            <person name="Fan W."/>
            <person name="Tian G."/>
            <person name="Zhu H."/>
            <person name="He L."/>
            <person name="Cai J."/>
            <person name="Huang Q."/>
            <person name="Cai Q."/>
            <person name="Li B."/>
            <person name="Bai Y."/>
            <person name="Zhang Z."/>
            <person name="Zhang Y."/>
            <person name="Wang W."/>
            <person name="Li J."/>
            <person name="Wei F."/>
            <person name="Li H."/>
            <person name="Jian M."/>
            <person name="Li J."/>
            <person name="Zhang Z."/>
            <person name="Nielsen R."/>
            <person name="Li D."/>
            <person name="Gu W."/>
            <person name="Yang Z."/>
            <person name="Xuan Z."/>
            <person name="Ryder O.A."/>
            <person name="Leung F.C."/>
            <person name="Zhou Y."/>
            <person name="Cao J."/>
            <person name="Sun X."/>
            <person name="Fu Y."/>
            <person name="Fang X."/>
            <person name="Guo X."/>
            <person name="Wang B."/>
            <person name="Hou R."/>
            <person name="Shen F."/>
            <person name="Mu B."/>
            <person name="Ni P."/>
            <person name="Lin R."/>
            <person name="Qian W."/>
            <person name="Wang G."/>
            <person name="Yu C."/>
            <person name="Nie W."/>
            <person name="Wang J."/>
            <person name="Wu Z."/>
            <person name="Liang H."/>
            <person name="Min J."/>
            <person name="Wu Q."/>
            <person name="Cheng S."/>
            <person name="Ruan J."/>
            <person name="Wang M."/>
            <person name="Shi Z."/>
            <person name="Wen M."/>
            <person name="Liu B."/>
            <person name="Ren X."/>
            <person name="Zheng H."/>
            <person name="Dong D."/>
            <person name="Cook K."/>
            <person name="Shan G."/>
            <person name="Zhang H."/>
            <person name="Kosiol C."/>
            <person name="Xie X."/>
            <person name="Lu Z."/>
            <person name="Zheng H."/>
            <person name="Li Y."/>
            <person name="Steiner C.C."/>
            <person name="Lam T.T."/>
            <person name="Lin S."/>
            <person name="Zhang Q."/>
            <person name="Li G."/>
            <person name="Tian J."/>
            <person name="Gong T."/>
            <person name="Liu H."/>
            <person name="Zhang D."/>
            <person name="Fang L."/>
            <person name="Ye C."/>
            <person name="Zhang J."/>
            <person name="Hu W."/>
            <person name="Xu A."/>
            <person name="Ren Y."/>
            <person name="Zhang G."/>
            <person name="Bruford M.W."/>
            <person name="Li Q."/>
            <person name="Ma L."/>
            <person name="Guo Y."/>
            <person name="An N."/>
            <person name="Hu Y."/>
            <person name="Zheng Y."/>
            <person name="Shi Y."/>
            <person name="Li Z."/>
            <person name="Liu Q."/>
            <person name="Chen Y."/>
            <person name="Zhao J."/>
            <person name="Qu N."/>
            <person name="Zhao S."/>
            <person name="Tian F."/>
            <person name="Wang X."/>
            <person name="Wang H."/>
            <person name="Xu L."/>
            <person name="Liu X."/>
            <person name="Vinar T."/>
            <person name="Wang Y."/>
            <person name="Lam T.W."/>
            <person name="Yiu S.M."/>
            <person name="Liu S."/>
            <person name="Zhang H."/>
            <person name="Li D."/>
            <person name="Huang Y."/>
            <person name="Wang X."/>
            <person name="Yang G."/>
            <person name="Jiang Z."/>
            <person name="Wang J."/>
            <person name="Qin N."/>
            <person name="Li L."/>
            <person name="Li J."/>
            <person name="Bolund L."/>
            <person name="Kristiansen K."/>
            <person name="Wong G.K."/>
            <person name="Olson M."/>
            <person name="Zhang X."/>
            <person name="Li S."/>
            <person name="Yang H."/>
            <person name="Wang J."/>
            <person name="Wang J."/>
        </authorList>
    </citation>
    <scope>NUCLEOTIDE SEQUENCE [LARGE SCALE GENOMIC DNA]</scope>
</reference>
<dbReference type="GeneTree" id="ENSGT00440000038745"/>
<protein>
    <submittedName>
        <fullName evidence="3">MPV17 mitochondrial inner membrane protein like</fullName>
    </submittedName>
</protein>
<reference evidence="3" key="2">
    <citation type="submission" date="2025-08" db="UniProtKB">
        <authorList>
            <consortium name="Ensembl"/>
        </authorList>
    </citation>
    <scope>IDENTIFICATION</scope>
</reference>
<accession>A0A7N5K5U7</accession>
<dbReference type="InterPro" id="IPR022735">
    <property type="entry name" value="bMERB_dom"/>
</dbReference>
<name>A0A7N5K5U7_AILME</name>
<dbReference type="Proteomes" id="UP000008912">
    <property type="component" value="Unassembled WGS sequence"/>
</dbReference>
<dbReference type="GO" id="GO:0015630">
    <property type="term" value="C:microtubule cytoskeleton"/>
    <property type="evidence" value="ECO:0007669"/>
    <property type="project" value="TreeGrafter"/>
</dbReference>
<evidence type="ECO:0000259" key="2">
    <source>
        <dbReference type="PROSITE" id="PS51848"/>
    </source>
</evidence>
<organism evidence="3 4">
    <name type="scientific">Ailuropoda melanoleuca</name>
    <name type="common">Giant panda</name>
    <dbReference type="NCBI Taxonomy" id="9646"/>
    <lineage>
        <taxon>Eukaryota</taxon>
        <taxon>Metazoa</taxon>
        <taxon>Chordata</taxon>
        <taxon>Craniata</taxon>
        <taxon>Vertebrata</taxon>
        <taxon>Euteleostomi</taxon>
        <taxon>Mammalia</taxon>
        <taxon>Eutheria</taxon>
        <taxon>Laurasiatheria</taxon>
        <taxon>Carnivora</taxon>
        <taxon>Caniformia</taxon>
        <taxon>Ursidae</taxon>
        <taxon>Ailuropoda</taxon>
    </lineage>
</organism>
<dbReference type="GO" id="GO:0007026">
    <property type="term" value="P:negative regulation of microtubule depolymerization"/>
    <property type="evidence" value="ECO:0007669"/>
    <property type="project" value="TreeGrafter"/>
</dbReference>
<feature type="region of interest" description="Disordered" evidence="1">
    <location>
        <begin position="360"/>
        <end position="385"/>
    </location>
</feature>
<evidence type="ECO:0000313" key="3">
    <source>
        <dbReference type="Ensembl" id="ENSAMEP00000035505.1"/>
    </source>
</evidence>
<dbReference type="SMART" id="SM01203">
    <property type="entry name" value="DUF3585"/>
    <property type="match status" value="1"/>
</dbReference>
<dbReference type="PANTHER" id="PTHR22704">
    <property type="entry name" value="BMERB DOMAIN-CONTAINING PROTEIN 1-RELATED"/>
    <property type="match status" value="1"/>
</dbReference>
<dbReference type="Ensembl" id="ENSAMET00000046214.1">
    <property type="protein sequence ID" value="ENSAMEP00000035505.1"/>
    <property type="gene ID" value="ENSAMEG00000009622.2"/>
</dbReference>
<dbReference type="PROSITE" id="PS51848">
    <property type="entry name" value="BMERB"/>
    <property type="match status" value="1"/>
</dbReference>
<feature type="domain" description="BMERB" evidence="2">
    <location>
        <begin position="201"/>
        <end position="348"/>
    </location>
</feature>
<dbReference type="InParanoid" id="A0A7N5K5U7"/>
<dbReference type="InterPro" id="IPR040127">
    <property type="entry name" value="BMERB"/>
</dbReference>
<evidence type="ECO:0000313" key="4">
    <source>
        <dbReference type="Proteomes" id="UP000008912"/>
    </source>
</evidence>
<gene>
    <name evidence="3" type="primary">MPV17L</name>
</gene>
<dbReference type="Pfam" id="PF12130">
    <property type="entry name" value="bMERB_dom"/>
    <property type="match status" value="1"/>
</dbReference>
<dbReference type="PANTHER" id="PTHR22704:SF1">
    <property type="entry name" value="BMERB DOMAIN-CONTAINING PROTEIN 1"/>
    <property type="match status" value="1"/>
</dbReference>
<dbReference type="AlphaFoldDB" id="A0A7N5K5U7"/>
<reference evidence="3" key="3">
    <citation type="submission" date="2025-09" db="UniProtKB">
        <authorList>
            <consortium name="Ensembl"/>
        </authorList>
    </citation>
    <scope>IDENTIFICATION</scope>
</reference>
<evidence type="ECO:0000256" key="1">
    <source>
        <dbReference type="SAM" id="MobiDB-lite"/>
    </source>
</evidence>